<proteinExistence type="inferred from homology"/>
<feature type="transmembrane region" description="Helical" evidence="7">
    <location>
        <begin position="292"/>
        <end position="318"/>
    </location>
</feature>
<dbReference type="Gene3D" id="1.10.3720.10">
    <property type="entry name" value="MetI-like"/>
    <property type="match status" value="1"/>
</dbReference>
<feature type="transmembrane region" description="Helical" evidence="7">
    <location>
        <begin position="145"/>
        <end position="164"/>
    </location>
</feature>
<evidence type="ECO:0000256" key="1">
    <source>
        <dbReference type="ARBA" id="ARBA00004651"/>
    </source>
</evidence>
<evidence type="ECO:0000256" key="6">
    <source>
        <dbReference type="ARBA" id="ARBA00023136"/>
    </source>
</evidence>
<dbReference type="PANTHER" id="PTHR43163">
    <property type="entry name" value="DIPEPTIDE TRANSPORT SYSTEM PERMEASE PROTEIN DPPB-RELATED"/>
    <property type="match status" value="1"/>
</dbReference>
<dbReference type="InterPro" id="IPR045621">
    <property type="entry name" value="BPD_transp_1_N"/>
</dbReference>
<dbReference type="Pfam" id="PF00528">
    <property type="entry name" value="BPD_transp_1"/>
    <property type="match status" value="1"/>
</dbReference>
<keyword evidence="4 7" id="KW-0812">Transmembrane</keyword>
<gene>
    <name evidence="9" type="ORF">B7O98_06255</name>
</gene>
<reference evidence="9 10" key="1">
    <citation type="journal article" date="2018" name="Syst. Appl. Microbiol.">
        <title>A new symbiotic nanoarchaeote (Candidatus Nanoclepta minutus) and its host (Zestosphaera tikiterensis gen. nov., sp. nov.) from a New Zealand hot spring.</title>
        <authorList>
            <person name="St John E."/>
            <person name="Liu Y."/>
            <person name="Podar M."/>
            <person name="Stott M.B."/>
            <person name="Meneghin J."/>
            <person name="Chen Z."/>
            <person name="Lagutin K."/>
            <person name="Mitchell K."/>
            <person name="Reysenbach A.L."/>
        </authorList>
    </citation>
    <scope>NUCLEOTIDE SEQUENCE [LARGE SCALE GENOMIC DNA]</scope>
    <source>
        <strain evidence="9">NZ3</strain>
    </source>
</reference>
<organism evidence="9 10">
    <name type="scientific">Zestosphaera tikiterensis</name>
    <dbReference type="NCBI Taxonomy" id="1973259"/>
    <lineage>
        <taxon>Archaea</taxon>
        <taxon>Thermoproteota</taxon>
        <taxon>Thermoprotei</taxon>
        <taxon>Desulfurococcales</taxon>
        <taxon>Desulfurococcaceae</taxon>
        <taxon>Zestosphaera</taxon>
    </lineage>
</organism>
<protein>
    <submittedName>
        <fullName evidence="9">Peptide ABC transporter permease</fullName>
    </submittedName>
</protein>
<dbReference type="SUPFAM" id="SSF161098">
    <property type="entry name" value="MetI-like"/>
    <property type="match status" value="1"/>
</dbReference>
<name>A0A2R7Y3Y2_9CREN</name>
<keyword evidence="6 7" id="KW-0472">Membrane</keyword>
<feature type="transmembrane region" description="Helical" evidence="7">
    <location>
        <begin position="100"/>
        <end position="125"/>
    </location>
</feature>
<feature type="domain" description="ABC transmembrane type-1" evidence="8">
    <location>
        <begin position="100"/>
        <end position="311"/>
    </location>
</feature>
<comment type="subcellular location">
    <subcellularLocation>
        <location evidence="1 7">Cell membrane</location>
        <topology evidence="1 7">Multi-pass membrane protein</topology>
    </subcellularLocation>
</comment>
<sequence length="324" mass="36397">MVSKYAIFVIRRLIGSLIAVFAIATFNFFLFRVLPGNPIELLFRSPTLTPQQIRALEEQFGLNKPMLQQFVIYLYNFFTGNYGISFYYRVPVINVLIPRLVNSLILLLPASLAAIAFGIFTGMYAAWKRGTKVDVSILTAAMGLYSLPSFWVGGLLILCSLFYLKLPVSGMFTYGSVYPDVWTYLEDFLKHFILPFITLTLITYGEFTIIIRNCMVDVLTEDYIKLAIAQGTPTLRLLSRNALKNAMLPTISIIAINLGLIVAGAVLTETVFAWPGVGRLIYEAIIHRDYPILQGAFIIITISVVAANFIADMLYGYLDPRVRH</sequence>
<dbReference type="AlphaFoldDB" id="A0A2R7Y3Y2"/>
<keyword evidence="5 7" id="KW-1133">Transmembrane helix</keyword>
<dbReference type="EMBL" id="NBVN01000004">
    <property type="protein sequence ID" value="PUA32266.1"/>
    <property type="molecule type" value="Genomic_DNA"/>
</dbReference>
<dbReference type="PANTHER" id="PTHR43163:SF6">
    <property type="entry name" value="DIPEPTIDE TRANSPORT SYSTEM PERMEASE PROTEIN DPPB-RELATED"/>
    <property type="match status" value="1"/>
</dbReference>
<evidence type="ECO:0000256" key="7">
    <source>
        <dbReference type="RuleBase" id="RU363032"/>
    </source>
</evidence>
<comment type="similarity">
    <text evidence="7">Belongs to the binding-protein-dependent transport system permease family.</text>
</comment>
<evidence type="ECO:0000256" key="2">
    <source>
        <dbReference type="ARBA" id="ARBA00022448"/>
    </source>
</evidence>
<feature type="transmembrane region" description="Helical" evidence="7">
    <location>
        <begin position="12"/>
        <end position="34"/>
    </location>
</feature>
<feature type="transmembrane region" description="Helical" evidence="7">
    <location>
        <begin position="246"/>
        <end position="272"/>
    </location>
</feature>
<feature type="transmembrane region" description="Helical" evidence="7">
    <location>
        <begin position="70"/>
        <end position="88"/>
    </location>
</feature>
<evidence type="ECO:0000259" key="8">
    <source>
        <dbReference type="PROSITE" id="PS50928"/>
    </source>
</evidence>
<evidence type="ECO:0000256" key="4">
    <source>
        <dbReference type="ARBA" id="ARBA00022692"/>
    </source>
</evidence>
<evidence type="ECO:0000313" key="10">
    <source>
        <dbReference type="Proteomes" id="UP000244093"/>
    </source>
</evidence>
<dbReference type="PROSITE" id="PS50928">
    <property type="entry name" value="ABC_TM1"/>
    <property type="match status" value="1"/>
</dbReference>
<keyword evidence="2 7" id="KW-0813">Transport</keyword>
<dbReference type="Proteomes" id="UP000244093">
    <property type="component" value="Unassembled WGS sequence"/>
</dbReference>
<evidence type="ECO:0000256" key="3">
    <source>
        <dbReference type="ARBA" id="ARBA00022475"/>
    </source>
</evidence>
<dbReference type="GO" id="GO:0005886">
    <property type="term" value="C:plasma membrane"/>
    <property type="evidence" value="ECO:0007669"/>
    <property type="project" value="UniProtKB-SubCell"/>
</dbReference>
<accession>A0A2R7Y3Y2</accession>
<dbReference type="CDD" id="cd06261">
    <property type="entry name" value="TM_PBP2"/>
    <property type="match status" value="1"/>
</dbReference>
<evidence type="ECO:0000313" key="9">
    <source>
        <dbReference type="EMBL" id="PUA32266.1"/>
    </source>
</evidence>
<dbReference type="InterPro" id="IPR000515">
    <property type="entry name" value="MetI-like"/>
</dbReference>
<dbReference type="InterPro" id="IPR035906">
    <property type="entry name" value="MetI-like_sf"/>
</dbReference>
<keyword evidence="3" id="KW-1003">Cell membrane</keyword>
<comment type="caution">
    <text evidence="9">The sequence shown here is derived from an EMBL/GenBank/DDBJ whole genome shotgun (WGS) entry which is preliminary data.</text>
</comment>
<evidence type="ECO:0000256" key="5">
    <source>
        <dbReference type="ARBA" id="ARBA00022989"/>
    </source>
</evidence>
<dbReference type="GO" id="GO:0055085">
    <property type="term" value="P:transmembrane transport"/>
    <property type="evidence" value="ECO:0007669"/>
    <property type="project" value="InterPro"/>
</dbReference>
<dbReference type="Pfam" id="PF19300">
    <property type="entry name" value="BPD_transp_1_N"/>
    <property type="match status" value="1"/>
</dbReference>